<sequence length="49" mass="5836">MDVSNSKEDFVTLLNEFKVFKNKKGEDYISSLIKGYENYLRRMYKHNAA</sequence>
<evidence type="ECO:0000313" key="2">
    <source>
        <dbReference type="EMBL" id="MBB6213659.1"/>
    </source>
</evidence>
<protein>
    <submittedName>
        <fullName evidence="1">Uncharacterized protein</fullName>
    </submittedName>
</protein>
<reference evidence="1 3" key="1">
    <citation type="submission" date="2020-08" db="EMBL/GenBank/DDBJ databases">
        <title>Genomic Encyclopedia of Type Strains, Phase IV (KMG-IV): sequencing the most valuable type-strain genomes for metagenomic binning, comparative biology and taxonomic classification.</title>
        <authorList>
            <person name="Goeker M."/>
        </authorList>
    </citation>
    <scope>NUCLEOTIDE SEQUENCE [LARGE SCALE GENOMIC DNA]</scope>
    <source>
        <strain evidence="1 3">DSM 17989</strain>
    </source>
</reference>
<comment type="caution">
    <text evidence="1">The sequence shown here is derived from an EMBL/GenBank/DDBJ whole genome shotgun (WGS) entry which is preliminary data.</text>
</comment>
<organism evidence="1 3">
    <name type="scientific">Borreliella californiensis</name>
    <dbReference type="NCBI Taxonomy" id="373543"/>
    <lineage>
        <taxon>Bacteria</taxon>
        <taxon>Pseudomonadati</taxon>
        <taxon>Spirochaetota</taxon>
        <taxon>Spirochaetia</taxon>
        <taxon>Spirochaetales</taxon>
        <taxon>Borreliaceae</taxon>
        <taxon>Borreliella</taxon>
    </lineage>
</organism>
<accession>A0A7X0DPV3</accession>
<dbReference type="EMBL" id="JACHFB010000005">
    <property type="protein sequence ID" value="MBB6213588.1"/>
    <property type="molecule type" value="Genomic_DNA"/>
</dbReference>
<dbReference type="EMBL" id="JACHFB010000005">
    <property type="protein sequence ID" value="MBB6213659.1"/>
    <property type="molecule type" value="Genomic_DNA"/>
</dbReference>
<proteinExistence type="predicted"/>
<gene>
    <name evidence="1" type="ORF">HNP67_001083</name>
    <name evidence="2" type="ORF">HNP67_001154</name>
</gene>
<evidence type="ECO:0000313" key="1">
    <source>
        <dbReference type="EMBL" id="MBB6213588.1"/>
    </source>
</evidence>
<dbReference type="Proteomes" id="UP000536100">
    <property type="component" value="Unassembled WGS sequence"/>
</dbReference>
<dbReference type="AlphaFoldDB" id="A0A7X0DPV3"/>
<name>A0A7X0DPV3_9SPIR</name>
<evidence type="ECO:0000313" key="3">
    <source>
        <dbReference type="Proteomes" id="UP000536100"/>
    </source>
</evidence>